<dbReference type="WBParaSite" id="ASIM_0002080101-mRNA-1">
    <property type="protein sequence ID" value="ASIM_0002080101-mRNA-1"/>
    <property type="gene ID" value="ASIM_0002080101"/>
</dbReference>
<evidence type="ECO:0000313" key="1">
    <source>
        <dbReference type="EMBL" id="VDK74847.1"/>
    </source>
</evidence>
<accession>A0A0M3KII2</accession>
<dbReference type="AlphaFoldDB" id="A0A0M3KII2"/>
<name>A0A0M3KII2_ANISI</name>
<organism evidence="3">
    <name type="scientific">Anisakis simplex</name>
    <name type="common">Herring worm</name>
    <dbReference type="NCBI Taxonomy" id="6269"/>
    <lineage>
        <taxon>Eukaryota</taxon>
        <taxon>Metazoa</taxon>
        <taxon>Ecdysozoa</taxon>
        <taxon>Nematoda</taxon>
        <taxon>Chromadorea</taxon>
        <taxon>Rhabditida</taxon>
        <taxon>Spirurina</taxon>
        <taxon>Ascaridomorpha</taxon>
        <taxon>Ascaridoidea</taxon>
        <taxon>Anisakidae</taxon>
        <taxon>Anisakis</taxon>
        <taxon>Anisakis simplex complex</taxon>
    </lineage>
</organism>
<keyword evidence="2" id="KW-1185">Reference proteome</keyword>
<reference evidence="3" key="1">
    <citation type="submission" date="2017-02" db="UniProtKB">
        <authorList>
            <consortium name="WormBaseParasite"/>
        </authorList>
    </citation>
    <scope>IDENTIFICATION</scope>
</reference>
<protein>
    <submittedName>
        <fullName evidence="1 3">Uncharacterized protein</fullName>
    </submittedName>
</protein>
<reference evidence="1 2" key="2">
    <citation type="submission" date="2018-11" db="EMBL/GenBank/DDBJ databases">
        <authorList>
            <consortium name="Pathogen Informatics"/>
        </authorList>
    </citation>
    <scope>NUCLEOTIDE SEQUENCE [LARGE SCALE GENOMIC DNA]</scope>
</reference>
<sequence>MLTSNRRGRMEESVCSARDGDLVNISISRIVADFFIMLCCGE</sequence>
<dbReference type="EMBL" id="UYRR01038886">
    <property type="protein sequence ID" value="VDK74847.1"/>
    <property type="molecule type" value="Genomic_DNA"/>
</dbReference>
<evidence type="ECO:0000313" key="3">
    <source>
        <dbReference type="WBParaSite" id="ASIM_0002080101-mRNA-1"/>
    </source>
</evidence>
<gene>
    <name evidence="1" type="ORF">ASIM_LOCUS20179</name>
</gene>
<evidence type="ECO:0000313" key="2">
    <source>
        <dbReference type="Proteomes" id="UP000267096"/>
    </source>
</evidence>
<proteinExistence type="predicted"/>
<dbReference type="Proteomes" id="UP000267096">
    <property type="component" value="Unassembled WGS sequence"/>
</dbReference>